<dbReference type="InterPro" id="IPR036259">
    <property type="entry name" value="MFS_trans_sf"/>
</dbReference>
<dbReference type="PANTHER" id="PTHR43266">
    <property type="entry name" value="MACROLIDE-EFFLUX PROTEIN"/>
    <property type="match status" value="1"/>
</dbReference>
<name>A0A645C7V4_9ZZZZ</name>
<evidence type="ECO:0000256" key="6">
    <source>
        <dbReference type="ARBA" id="ARBA00023136"/>
    </source>
</evidence>
<evidence type="ECO:0000256" key="3">
    <source>
        <dbReference type="ARBA" id="ARBA00022475"/>
    </source>
</evidence>
<keyword evidence="4 7" id="KW-0812">Transmembrane</keyword>
<dbReference type="EMBL" id="VSSQ01025199">
    <property type="protein sequence ID" value="MPM73181.1"/>
    <property type="molecule type" value="Genomic_DNA"/>
</dbReference>
<feature type="transmembrane region" description="Helical" evidence="7">
    <location>
        <begin position="136"/>
        <end position="158"/>
    </location>
</feature>
<keyword evidence="5 7" id="KW-1133">Transmembrane helix</keyword>
<evidence type="ECO:0000256" key="4">
    <source>
        <dbReference type="ARBA" id="ARBA00022692"/>
    </source>
</evidence>
<feature type="transmembrane region" description="Helical" evidence="7">
    <location>
        <begin position="164"/>
        <end position="185"/>
    </location>
</feature>
<accession>A0A645C7V4</accession>
<gene>
    <name evidence="8" type="ORF">SDC9_120157</name>
</gene>
<sequence length="191" mass="20720">MEALKYIKHHTVIMQLMFLFSFANFMGSAKNLLLPFYVTERLGGVGDFAAMATAASVAGLIVSFLITFVKKVDRVGVLLISSCLVMTLSQMFLGMSTNLPLSMFLYALGLTGGMISGMCSSVIYQREVADEMRGRVYSFRTMLSTALNPVGTVAAGFAGDVLPAWQVISLFGAIASVVTMSGYFMKKLRRS</sequence>
<feature type="transmembrane region" description="Helical" evidence="7">
    <location>
        <begin position="103"/>
        <end position="124"/>
    </location>
</feature>
<comment type="subcellular location">
    <subcellularLocation>
        <location evidence="1">Cell membrane</location>
        <topology evidence="1">Multi-pass membrane protein</topology>
    </subcellularLocation>
</comment>
<comment type="caution">
    <text evidence="8">The sequence shown here is derived from an EMBL/GenBank/DDBJ whole genome shotgun (WGS) entry which is preliminary data.</text>
</comment>
<dbReference type="PANTHER" id="PTHR43266:SF2">
    <property type="entry name" value="MAJOR FACILITATOR SUPERFAMILY (MFS) PROFILE DOMAIN-CONTAINING PROTEIN"/>
    <property type="match status" value="1"/>
</dbReference>
<keyword evidence="2" id="KW-0813">Transport</keyword>
<organism evidence="8">
    <name type="scientific">bioreactor metagenome</name>
    <dbReference type="NCBI Taxonomy" id="1076179"/>
    <lineage>
        <taxon>unclassified sequences</taxon>
        <taxon>metagenomes</taxon>
        <taxon>ecological metagenomes</taxon>
    </lineage>
</organism>
<keyword evidence="3" id="KW-1003">Cell membrane</keyword>
<feature type="transmembrane region" description="Helical" evidence="7">
    <location>
        <begin position="76"/>
        <end position="97"/>
    </location>
</feature>
<keyword evidence="6 7" id="KW-0472">Membrane</keyword>
<evidence type="ECO:0000256" key="5">
    <source>
        <dbReference type="ARBA" id="ARBA00022989"/>
    </source>
</evidence>
<feature type="transmembrane region" description="Helical" evidence="7">
    <location>
        <begin position="12"/>
        <end position="29"/>
    </location>
</feature>
<evidence type="ECO:0000313" key="8">
    <source>
        <dbReference type="EMBL" id="MPM73181.1"/>
    </source>
</evidence>
<proteinExistence type="predicted"/>
<dbReference type="GO" id="GO:0005886">
    <property type="term" value="C:plasma membrane"/>
    <property type="evidence" value="ECO:0007669"/>
    <property type="project" value="UniProtKB-SubCell"/>
</dbReference>
<evidence type="ECO:0008006" key="9">
    <source>
        <dbReference type="Google" id="ProtNLM"/>
    </source>
</evidence>
<dbReference type="SUPFAM" id="SSF103473">
    <property type="entry name" value="MFS general substrate transporter"/>
    <property type="match status" value="1"/>
</dbReference>
<reference evidence="8" key="1">
    <citation type="submission" date="2019-08" db="EMBL/GenBank/DDBJ databases">
        <authorList>
            <person name="Kucharzyk K."/>
            <person name="Murdoch R.W."/>
            <person name="Higgins S."/>
            <person name="Loffler F."/>
        </authorList>
    </citation>
    <scope>NUCLEOTIDE SEQUENCE</scope>
</reference>
<dbReference type="Gene3D" id="1.20.1250.20">
    <property type="entry name" value="MFS general substrate transporter like domains"/>
    <property type="match status" value="1"/>
</dbReference>
<evidence type="ECO:0000256" key="2">
    <source>
        <dbReference type="ARBA" id="ARBA00022448"/>
    </source>
</evidence>
<evidence type="ECO:0000256" key="7">
    <source>
        <dbReference type="SAM" id="Phobius"/>
    </source>
</evidence>
<evidence type="ECO:0000256" key="1">
    <source>
        <dbReference type="ARBA" id="ARBA00004651"/>
    </source>
</evidence>
<dbReference type="AlphaFoldDB" id="A0A645C7V4"/>
<protein>
    <recommendedName>
        <fullName evidence="9">Major facilitator superfamily (MFS) profile domain-containing protein</fullName>
    </recommendedName>
</protein>
<feature type="transmembrane region" description="Helical" evidence="7">
    <location>
        <begin position="49"/>
        <end position="69"/>
    </location>
</feature>